<dbReference type="STRING" id="230819.A0A5C3KQM8"/>
<dbReference type="Pfam" id="PF11790">
    <property type="entry name" value="Glyco_hydro_cc"/>
    <property type="match status" value="1"/>
</dbReference>
<keyword evidence="2" id="KW-0732">Signal</keyword>
<keyword evidence="1" id="KW-0472">Membrane</keyword>
<dbReference type="AlphaFoldDB" id="A0A5C3KQM8"/>
<dbReference type="SUPFAM" id="SSF51445">
    <property type="entry name" value="(Trans)glycosidases"/>
    <property type="match status" value="1"/>
</dbReference>
<feature type="signal peptide" evidence="2">
    <location>
        <begin position="1"/>
        <end position="25"/>
    </location>
</feature>
<name>A0A5C3KQM8_COPMA</name>
<dbReference type="Gene3D" id="3.20.20.80">
    <property type="entry name" value="Glycosidases"/>
    <property type="match status" value="1"/>
</dbReference>
<dbReference type="OrthoDB" id="5959761at2759"/>
<feature type="domain" description="Asl1-like glycosyl hydrolase catalytic" evidence="3">
    <location>
        <begin position="43"/>
        <end position="283"/>
    </location>
</feature>
<keyword evidence="1" id="KW-1133">Transmembrane helix</keyword>
<keyword evidence="5" id="KW-1185">Reference proteome</keyword>
<dbReference type="PANTHER" id="PTHR34154:SF3">
    <property type="entry name" value="ALKALI-SENSITIVE LINKAGE PROTEIN 1"/>
    <property type="match status" value="1"/>
</dbReference>
<dbReference type="Proteomes" id="UP000307440">
    <property type="component" value="Unassembled WGS sequence"/>
</dbReference>
<dbReference type="InterPro" id="IPR024655">
    <property type="entry name" value="Asl1_glyco_hydro_catalytic"/>
</dbReference>
<accession>A0A5C3KQM8</accession>
<evidence type="ECO:0000259" key="3">
    <source>
        <dbReference type="Pfam" id="PF11790"/>
    </source>
</evidence>
<dbReference type="EMBL" id="ML210231">
    <property type="protein sequence ID" value="TFK22859.1"/>
    <property type="molecule type" value="Genomic_DNA"/>
</dbReference>
<proteinExistence type="predicted"/>
<gene>
    <name evidence="4" type="ORF">FA15DRAFT_621881</name>
</gene>
<dbReference type="InterPro" id="IPR053183">
    <property type="entry name" value="ASL1"/>
</dbReference>
<evidence type="ECO:0000313" key="4">
    <source>
        <dbReference type="EMBL" id="TFK22859.1"/>
    </source>
</evidence>
<evidence type="ECO:0000256" key="2">
    <source>
        <dbReference type="SAM" id="SignalP"/>
    </source>
</evidence>
<organism evidence="4 5">
    <name type="scientific">Coprinopsis marcescibilis</name>
    <name type="common">Agaric fungus</name>
    <name type="synonym">Psathyrella marcescibilis</name>
    <dbReference type="NCBI Taxonomy" id="230819"/>
    <lineage>
        <taxon>Eukaryota</taxon>
        <taxon>Fungi</taxon>
        <taxon>Dikarya</taxon>
        <taxon>Basidiomycota</taxon>
        <taxon>Agaricomycotina</taxon>
        <taxon>Agaricomycetes</taxon>
        <taxon>Agaricomycetidae</taxon>
        <taxon>Agaricales</taxon>
        <taxon>Agaricineae</taxon>
        <taxon>Psathyrellaceae</taxon>
        <taxon>Coprinopsis</taxon>
    </lineage>
</organism>
<reference evidence="4 5" key="1">
    <citation type="journal article" date="2019" name="Nat. Ecol. Evol.">
        <title>Megaphylogeny resolves global patterns of mushroom evolution.</title>
        <authorList>
            <person name="Varga T."/>
            <person name="Krizsan K."/>
            <person name="Foldi C."/>
            <person name="Dima B."/>
            <person name="Sanchez-Garcia M."/>
            <person name="Sanchez-Ramirez S."/>
            <person name="Szollosi G.J."/>
            <person name="Szarkandi J.G."/>
            <person name="Papp V."/>
            <person name="Albert L."/>
            <person name="Andreopoulos W."/>
            <person name="Angelini C."/>
            <person name="Antonin V."/>
            <person name="Barry K.W."/>
            <person name="Bougher N.L."/>
            <person name="Buchanan P."/>
            <person name="Buyck B."/>
            <person name="Bense V."/>
            <person name="Catcheside P."/>
            <person name="Chovatia M."/>
            <person name="Cooper J."/>
            <person name="Damon W."/>
            <person name="Desjardin D."/>
            <person name="Finy P."/>
            <person name="Geml J."/>
            <person name="Haridas S."/>
            <person name="Hughes K."/>
            <person name="Justo A."/>
            <person name="Karasinski D."/>
            <person name="Kautmanova I."/>
            <person name="Kiss B."/>
            <person name="Kocsube S."/>
            <person name="Kotiranta H."/>
            <person name="LaButti K.M."/>
            <person name="Lechner B.E."/>
            <person name="Liimatainen K."/>
            <person name="Lipzen A."/>
            <person name="Lukacs Z."/>
            <person name="Mihaltcheva S."/>
            <person name="Morgado L.N."/>
            <person name="Niskanen T."/>
            <person name="Noordeloos M.E."/>
            <person name="Ohm R.A."/>
            <person name="Ortiz-Santana B."/>
            <person name="Ovrebo C."/>
            <person name="Racz N."/>
            <person name="Riley R."/>
            <person name="Savchenko A."/>
            <person name="Shiryaev A."/>
            <person name="Soop K."/>
            <person name="Spirin V."/>
            <person name="Szebenyi C."/>
            <person name="Tomsovsky M."/>
            <person name="Tulloss R.E."/>
            <person name="Uehling J."/>
            <person name="Grigoriev I.V."/>
            <person name="Vagvolgyi C."/>
            <person name="Papp T."/>
            <person name="Martin F.M."/>
            <person name="Miettinen O."/>
            <person name="Hibbett D.S."/>
            <person name="Nagy L.G."/>
        </authorList>
    </citation>
    <scope>NUCLEOTIDE SEQUENCE [LARGE SCALE GENOMIC DNA]</scope>
    <source>
        <strain evidence="4 5">CBS 121175</strain>
    </source>
</reference>
<sequence length="324" mass="35697">MARIRLPIALAAVCSTLSFLGNGYGVDGYVVARDPGVNTSKAGLAWANGNNENMAQYEVTDKVSWYYTWSVWPVNNRRSNLEFVPMLWGQKTVAEFESNIDSVLRRGSPKVTAVLGMNEPELPAQGNMTAAEAVDLWHEHMEPLRESGLRLGSPSVSSSPAGKRWLEGFFETCNGTCNVDFIPIHWYGTDGDAFITHLWDYWYAFNRTIWVTEWACHNFVDQDRQCSPEGVVTFMNKTQSFMDNATFVERYAWFGAMKNMQGVNSANALMDGSGQISSLGRQYINSTGLESIPGAAQGLITDPAAQSILCCLIILVGAAVVFAA</sequence>
<dbReference type="PANTHER" id="PTHR34154">
    <property type="entry name" value="ALKALI-SENSITIVE LINKAGE PROTEIN 1"/>
    <property type="match status" value="1"/>
</dbReference>
<feature type="chain" id="PRO_5022913991" description="Asl1-like glycosyl hydrolase catalytic domain-containing protein" evidence="2">
    <location>
        <begin position="26"/>
        <end position="324"/>
    </location>
</feature>
<evidence type="ECO:0000313" key="5">
    <source>
        <dbReference type="Proteomes" id="UP000307440"/>
    </source>
</evidence>
<protein>
    <recommendedName>
        <fullName evidence="3">Asl1-like glycosyl hydrolase catalytic domain-containing protein</fullName>
    </recommendedName>
</protein>
<feature type="transmembrane region" description="Helical" evidence="1">
    <location>
        <begin position="304"/>
        <end position="323"/>
    </location>
</feature>
<dbReference type="GO" id="GO:0071966">
    <property type="term" value="P:fungal-type cell wall polysaccharide metabolic process"/>
    <property type="evidence" value="ECO:0007669"/>
    <property type="project" value="TreeGrafter"/>
</dbReference>
<evidence type="ECO:0000256" key="1">
    <source>
        <dbReference type="SAM" id="Phobius"/>
    </source>
</evidence>
<dbReference type="InterPro" id="IPR017853">
    <property type="entry name" value="GH"/>
</dbReference>
<dbReference type="GO" id="GO:0009277">
    <property type="term" value="C:fungal-type cell wall"/>
    <property type="evidence" value="ECO:0007669"/>
    <property type="project" value="TreeGrafter"/>
</dbReference>
<keyword evidence="1" id="KW-0812">Transmembrane</keyword>